<gene>
    <name evidence="7" type="ORF">CRH09_21130</name>
</gene>
<feature type="transmembrane region" description="Helical" evidence="6">
    <location>
        <begin position="356"/>
        <end position="375"/>
    </location>
</feature>
<feature type="transmembrane region" description="Helical" evidence="6">
    <location>
        <begin position="547"/>
        <end position="573"/>
    </location>
</feature>
<feature type="transmembrane region" description="Helical" evidence="6">
    <location>
        <begin position="49"/>
        <end position="73"/>
    </location>
</feature>
<dbReference type="Pfam" id="PF09678">
    <property type="entry name" value="Caa3_CtaG"/>
    <property type="match status" value="1"/>
</dbReference>
<evidence type="ECO:0000256" key="4">
    <source>
        <dbReference type="ARBA" id="ARBA00022989"/>
    </source>
</evidence>
<accession>A0A291RMJ3</accession>
<organism evidence="7 8">
    <name type="scientific">Nocardia terpenica</name>
    <dbReference type="NCBI Taxonomy" id="455432"/>
    <lineage>
        <taxon>Bacteria</taxon>
        <taxon>Bacillati</taxon>
        <taxon>Actinomycetota</taxon>
        <taxon>Actinomycetes</taxon>
        <taxon>Mycobacteriales</taxon>
        <taxon>Nocardiaceae</taxon>
        <taxon>Nocardia</taxon>
    </lineage>
</organism>
<dbReference type="GO" id="GO:0005886">
    <property type="term" value="C:plasma membrane"/>
    <property type="evidence" value="ECO:0007669"/>
    <property type="project" value="UniProtKB-SubCell"/>
</dbReference>
<protein>
    <submittedName>
        <fullName evidence="7">Cytochrome C oxidase assembly protein</fullName>
    </submittedName>
</protein>
<dbReference type="InterPro" id="IPR019108">
    <property type="entry name" value="Caa3_assmbl_CtaG-rel"/>
</dbReference>
<dbReference type="EMBL" id="CP023778">
    <property type="protein sequence ID" value="ATL68312.1"/>
    <property type="molecule type" value="Genomic_DNA"/>
</dbReference>
<keyword evidence="3 6" id="KW-0812">Transmembrane</keyword>
<evidence type="ECO:0000256" key="5">
    <source>
        <dbReference type="ARBA" id="ARBA00023136"/>
    </source>
</evidence>
<feature type="transmembrane region" description="Helical" evidence="6">
    <location>
        <begin position="139"/>
        <end position="156"/>
    </location>
</feature>
<feature type="transmembrane region" description="Helical" evidence="6">
    <location>
        <begin position="163"/>
        <end position="183"/>
    </location>
</feature>
<sequence length="653" mass="69276">MGRGGPVVAVAVGVAAVLMVGVTVAVGDGGYAQQSLGYPGLAGALSYTVLRLVAGLAGGFTLGSLVYALFCAAPTGEGRMDTDGYAGVRVAERVSVVWGVACVALVPVSAADSAGMSVGRAVRLGAVGPLIAAAEKPKAWIVAAVAVLVVAVLLRLSLSWNSLFGLAAVSAVAVIAPAVVGNAGEGPNHDYATGAVIPFTIALSLLAGLSWGVAGQRWRATDSASMARYVAAVRRYRIIVGLCVAVQVPTAVILAVILAPPTRFGGVYGWLGVAAVVLLAGFALLAWGLGRIPAESPWTHRALVAATATGTVWLGISVAMAVQPAPAFAHRTYTAQQVFLGFDLPLAPSVWRLLTWWRFDIVLGTAALAAALAYLSGVVRLHRRGDRWSRWRTVSWLTGCAGLLLVTSSGIGAYSYGMFSVHMIVHMALNMFIPVLLVLGAPVTLILRALEPAGRGGMPGVREWVLSLMHSRFTRILSNPLVALAVFVVSLYGLYFSSLFDQLIRFHWGHLLMNIHFLITGYLYYWAIIGIDPGPRRLPHLGRLGMLFAIMPFHAFFGVAVMSMNTLIGTGFYPELQLGWMHDVLADQRLGGTLAWISGEVPVLLVVGALLSQWARADRRIAVRGDRHQEAFPDDDELTAYNAMLAELARTRR</sequence>
<feature type="transmembrane region" description="Helical" evidence="6">
    <location>
        <begin position="508"/>
        <end position="527"/>
    </location>
</feature>
<evidence type="ECO:0000313" key="7">
    <source>
        <dbReference type="EMBL" id="ATL68312.1"/>
    </source>
</evidence>
<proteinExistence type="predicted"/>
<keyword evidence="4 6" id="KW-1133">Transmembrane helix</keyword>
<evidence type="ECO:0000313" key="8">
    <source>
        <dbReference type="Proteomes" id="UP000221961"/>
    </source>
</evidence>
<evidence type="ECO:0000256" key="3">
    <source>
        <dbReference type="ARBA" id="ARBA00022692"/>
    </source>
</evidence>
<evidence type="ECO:0000256" key="6">
    <source>
        <dbReference type="SAM" id="Phobius"/>
    </source>
</evidence>
<feature type="transmembrane region" description="Helical" evidence="6">
    <location>
        <begin position="593"/>
        <end position="611"/>
    </location>
</feature>
<feature type="transmembrane region" description="Helical" evidence="6">
    <location>
        <begin position="195"/>
        <end position="215"/>
    </location>
</feature>
<feature type="transmembrane region" description="Helical" evidence="6">
    <location>
        <begin position="94"/>
        <end position="119"/>
    </location>
</feature>
<keyword evidence="2" id="KW-1003">Cell membrane</keyword>
<feature type="transmembrane region" description="Helical" evidence="6">
    <location>
        <begin position="236"/>
        <end position="261"/>
    </location>
</feature>
<dbReference type="AlphaFoldDB" id="A0A291RMJ3"/>
<name>A0A291RMJ3_9NOCA</name>
<feature type="transmembrane region" description="Helical" evidence="6">
    <location>
        <begin position="396"/>
        <end position="417"/>
    </location>
</feature>
<feature type="transmembrane region" description="Helical" evidence="6">
    <location>
        <begin position="423"/>
        <end position="447"/>
    </location>
</feature>
<dbReference type="Proteomes" id="UP000221961">
    <property type="component" value="Chromosome"/>
</dbReference>
<feature type="transmembrane region" description="Helical" evidence="6">
    <location>
        <begin position="267"/>
        <end position="290"/>
    </location>
</feature>
<dbReference type="KEGG" id="ntp:CRH09_21130"/>
<comment type="subcellular location">
    <subcellularLocation>
        <location evidence="1">Cell membrane</location>
        <topology evidence="1">Multi-pass membrane protein</topology>
    </subcellularLocation>
</comment>
<feature type="transmembrane region" description="Helical" evidence="6">
    <location>
        <begin position="476"/>
        <end position="496"/>
    </location>
</feature>
<reference evidence="7 8" key="1">
    <citation type="submission" date="2017-10" db="EMBL/GenBank/DDBJ databases">
        <title>Comparative genomics between pathogenic Norcardia.</title>
        <authorList>
            <person name="Zeng L."/>
        </authorList>
    </citation>
    <scope>NUCLEOTIDE SEQUENCE [LARGE SCALE GENOMIC DNA]</scope>
    <source>
        <strain evidence="7 8">NC_YFY_NT001</strain>
    </source>
</reference>
<evidence type="ECO:0000256" key="2">
    <source>
        <dbReference type="ARBA" id="ARBA00022475"/>
    </source>
</evidence>
<evidence type="ECO:0000256" key="1">
    <source>
        <dbReference type="ARBA" id="ARBA00004651"/>
    </source>
</evidence>
<keyword evidence="5 6" id="KW-0472">Membrane</keyword>
<feature type="transmembrane region" description="Helical" evidence="6">
    <location>
        <begin position="302"/>
        <end position="322"/>
    </location>
</feature>